<evidence type="ECO:0000313" key="9">
    <source>
        <dbReference type="Proteomes" id="UP000522365"/>
    </source>
</evidence>
<organism evidence="2 8">
    <name type="scientific">Methanococcus maripaludis</name>
    <name type="common">Methanococcus deltae</name>
    <dbReference type="NCBI Taxonomy" id="39152"/>
    <lineage>
        <taxon>Archaea</taxon>
        <taxon>Methanobacteriati</taxon>
        <taxon>Methanobacteriota</taxon>
        <taxon>Methanomada group</taxon>
        <taxon>Methanococci</taxon>
        <taxon>Methanococcales</taxon>
        <taxon>Methanococcaceae</taxon>
        <taxon>Methanococcus</taxon>
    </lineage>
</organism>
<reference evidence="2" key="2">
    <citation type="submission" date="2018-02" db="EMBL/GenBank/DDBJ databases">
        <title>Complete genome sequence of the Methanococcus maripaludis type strain JJ (DSM 2067), a model for selenoprotein synthesis in Archaea.</title>
        <authorList>
            <person name="Poehlein A."/>
            <person name="Heym D."/>
            <person name="Quitzke V."/>
            <person name="Fersch J."/>
            <person name="Daniel R."/>
            <person name="Rother M."/>
        </authorList>
    </citation>
    <scope>NUCLEOTIDE SEQUENCE [LARGE SCALE GENOMIC DNA]</scope>
    <source>
        <strain evidence="2">DSM 2067</strain>
    </source>
</reference>
<dbReference type="EMBL" id="JACHED010000001">
    <property type="protein sequence ID" value="MBB6496580.1"/>
    <property type="molecule type" value="Genomic_DNA"/>
</dbReference>
<dbReference type="GeneID" id="36102615"/>
<evidence type="ECO:0000313" key="8">
    <source>
        <dbReference type="Proteomes" id="UP000239462"/>
    </source>
</evidence>
<dbReference type="Proteomes" id="UP000522365">
    <property type="component" value="Unassembled WGS sequence"/>
</dbReference>
<dbReference type="GO" id="GO:0016491">
    <property type="term" value="F:oxidoreductase activity"/>
    <property type="evidence" value="ECO:0007669"/>
    <property type="project" value="UniProtKB-ARBA"/>
</dbReference>
<dbReference type="AlphaFoldDB" id="A0A2L1CDA9"/>
<dbReference type="Gene3D" id="3.30.70.20">
    <property type="match status" value="1"/>
</dbReference>
<evidence type="ECO:0000313" key="6">
    <source>
        <dbReference type="EMBL" id="MBB6401165.1"/>
    </source>
</evidence>
<dbReference type="KEGG" id="mmad:MMJJ_15310"/>
<dbReference type="EMBL" id="JACDUO010000001">
    <property type="protein sequence ID" value="MBA2863416.1"/>
    <property type="molecule type" value="Genomic_DNA"/>
</dbReference>
<gene>
    <name evidence="3" type="ORF">HNP89_000420</name>
    <name evidence="4" type="ORF">HNP91_000419</name>
    <name evidence="6" type="ORF">HNP92_000450</name>
    <name evidence="5" type="ORF">HNP94_000416</name>
    <name evidence="7" type="ORF">HNP96_000601</name>
    <name evidence="2" type="ORF">MMJJ_15310</name>
</gene>
<dbReference type="Proteomes" id="UP000239462">
    <property type="component" value="Chromosome"/>
</dbReference>
<dbReference type="Proteomes" id="UP000536195">
    <property type="component" value="Unassembled WGS sequence"/>
</dbReference>
<dbReference type="RefSeq" id="WP_104838297.1">
    <property type="nucleotide sequence ID" value="NZ_CP026606.1"/>
</dbReference>
<dbReference type="PROSITE" id="PS00198">
    <property type="entry name" value="4FE4S_FER_1"/>
    <property type="match status" value="2"/>
</dbReference>
<evidence type="ECO:0000313" key="10">
    <source>
        <dbReference type="Proteomes" id="UP000536195"/>
    </source>
</evidence>
<protein>
    <submittedName>
        <fullName evidence="2">Ferredoxin</fullName>
    </submittedName>
</protein>
<dbReference type="SUPFAM" id="SSF54862">
    <property type="entry name" value="4Fe-4S ferredoxins"/>
    <property type="match status" value="1"/>
</dbReference>
<reference evidence="8" key="1">
    <citation type="journal article" date="2018" name="Genome Announc.">
        <title>Complete Genome Sequence of the Methanococcus maripaludis Type Strain JJ (DSM 2067), a Model for Selenoprotein Synthesis in Archaea.</title>
        <authorList>
            <person name="Poehlein A."/>
            <person name="Heym D."/>
            <person name="Quitzke V."/>
            <person name="Fersch J."/>
            <person name="Daniel R."/>
            <person name="Rother M."/>
        </authorList>
    </citation>
    <scope>NUCLEOTIDE SEQUENCE [LARGE SCALE GENOMIC DNA]</scope>
    <source>
        <strain evidence="8">DSM 2067</strain>
    </source>
</reference>
<evidence type="ECO:0000313" key="12">
    <source>
        <dbReference type="Proteomes" id="UP000568063"/>
    </source>
</evidence>
<dbReference type="Proteomes" id="UP000567099">
    <property type="component" value="Unassembled WGS sequence"/>
</dbReference>
<dbReference type="InterPro" id="IPR017900">
    <property type="entry name" value="4Fe4S_Fe_S_CS"/>
</dbReference>
<evidence type="ECO:0000313" key="11">
    <source>
        <dbReference type="Proteomes" id="UP000567099"/>
    </source>
</evidence>
<feature type="domain" description="4Fe-4S ferredoxin-type" evidence="1">
    <location>
        <begin position="1"/>
        <end position="24"/>
    </location>
</feature>
<dbReference type="EMBL" id="JACHEC010000001">
    <property type="protein sequence ID" value="MBB6401165.1"/>
    <property type="molecule type" value="Genomic_DNA"/>
</dbReference>
<dbReference type="EMBL" id="JACDUM010000001">
    <property type="protein sequence ID" value="MBA2859624.1"/>
    <property type="molecule type" value="Genomic_DNA"/>
</dbReference>
<feature type="domain" description="4Fe-4S ferredoxin-type" evidence="1">
    <location>
        <begin position="26"/>
        <end position="52"/>
    </location>
</feature>
<evidence type="ECO:0000313" key="7">
    <source>
        <dbReference type="EMBL" id="MBB6496580.1"/>
    </source>
</evidence>
<reference evidence="9 11" key="3">
    <citation type="submission" date="2020-07" db="EMBL/GenBank/DDBJ databases">
        <title>Genomic Encyclopedia of Type Strains, Phase IV (KMG-V): Genome sequencing to study the core and pangenomes of soil and plant-associated prokaryotes.</title>
        <authorList>
            <person name="Whitman W."/>
        </authorList>
    </citation>
    <scope>NUCLEOTIDE SEQUENCE [LARGE SCALE GENOMIC DNA]</scope>
    <source>
        <strain evidence="6 10">C11</strain>
        <strain evidence="5 11">C13</strain>
        <strain evidence="4 12">C9</strain>
        <strain evidence="7 13">D1</strain>
        <strain evidence="3 9">S1</strain>
    </source>
</reference>
<dbReference type="Pfam" id="PF12838">
    <property type="entry name" value="Fer4_7"/>
    <property type="match status" value="1"/>
</dbReference>
<proteinExistence type="predicted"/>
<dbReference type="Proteomes" id="UP000568063">
    <property type="component" value="Unassembled WGS sequence"/>
</dbReference>
<name>A0A2L1CDA9_METMI</name>
<evidence type="ECO:0000313" key="3">
    <source>
        <dbReference type="EMBL" id="MBA2852483.1"/>
    </source>
</evidence>
<evidence type="ECO:0000259" key="1">
    <source>
        <dbReference type="PROSITE" id="PS51379"/>
    </source>
</evidence>
<sequence length="52" mass="5495">MEILDKCVGCAGCVPFCPVGAISVFGKAEIDMEMCTNCAVCKDYCPLDAISE</sequence>
<dbReference type="Proteomes" id="UP000590564">
    <property type="component" value="Unassembled WGS sequence"/>
</dbReference>
<evidence type="ECO:0000313" key="13">
    <source>
        <dbReference type="Proteomes" id="UP000590564"/>
    </source>
</evidence>
<evidence type="ECO:0000313" key="2">
    <source>
        <dbReference type="EMBL" id="AVB76906.1"/>
    </source>
</evidence>
<dbReference type="EMBL" id="JACDUK010000001">
    <property type="protein sequence ID" value="MBA2852483.1"/>
    <property type="molecule type" value="Genomic_DNA"/>
</dbReference>
<dbReference type="PROSITE" id="PS51379">
    <property type="entry name" value="4FE4S_FER_2"/>
    <property type="match status" value="2"/>
</dbReference>
<dbReference type="InterPro" id="IPR017896">
    <property type="entry name" value="4Fe4S_Fe-S-bd"/>
</dbReference>
<evidence type="ECO:0000313" key="4">
    <source>
        <dbReference type="EMBL" id="MBA2859624.1"/>
    </source>
</evidence>
<dbReference type="EMBL" id="CP026606">
    <property type="protein sequence ID" value="AVB76906.1"/>
    <property type="molecule type" value="Genomic_DNA"/>
</dbReference>
<evidence type="ECO:0000313" key="5">
    <source>
        <dbReference type="EMBL" id="MBA2863416.1"/>
    </source>
</evidence>
<accession>A0A2L1CDA9</accession>